<dbReference type="InterPro" id="IPR011063">
    <property type="entry name" value="TilS/TtcA_N"/>
</dbReference>
<dbReference type="Gene3D" id="3.40.50.620">
    <property type="entry name" value="HUPs"/>
    <property type="match status" value="1"/>
</dbReference>
<dbReference type="InterPro" id="IPR012796">
    <property type="entry name" value="Lysidine-tRNA-synth_C"/>
</dbReference>
<keyword evidence="2 8" id="KW-0963">Cytoplasm</keyword>
<dbReference type="SUPFAM" id="SSF56037">
    <property type="entry name" value="PheT/TilS domain"/>
    <property type="match status" value="1"/>
</dbReference>
<keyword evidence="5 8" id="KW-0547">Nucleotide-binding</keyword>
<dbReference type="GO" id="GO:0005737">
    <property type="term" value="C:cytoplasm"/>
    <property type="evidence" value="ECO:0007669"/>
    <property type="project" value="UniProtKB-SubCell"/>
</dbReference>
<feature type="binding site" evidence="8">
    <location>
        <begin position="28"/>
        <end position="33"/>
    </location>
    <ligand>
        <name>ATP</name>
        <dbReference type="ChEBI" id="CHEBI:30616"/>
    </ligand>
</feature>
<evidence type="ECO:0000256" key="4">
    <source>
        <dbReference type="ARBA" id="ARBA00022694"/>
    </source>
</evidence>
<comment type="similarity">
    <text evidence="8">Belongs to the tRNA(Ile)-lysidine synthase family.</text>
</comment>
<dbReference type="InterPro" id="IPR012094">
    <property type="entry name" value="tRNA_Ile_lys_synt"/>
</dbReference>
<evidence type="ECO:0000313" key="10">
    <source>
        <dbReference type="EMBL" id="QFI55382.1"/>
    </source>
</evidence>
<dbReference type="KEGG" id="asim:FE240_12220"/>
<evidence type="ECO:0000256" key="3">
    <source>
        <dbReference type="ARBA" id="ARBA00022598"/>
    </source>
</evidence>
<dbReference type="Gene3D" id="1.20.59.20">
    <property type="match status" value="1"/>
</dbReference>
<keyword evidence="11" id="KW-1185">Reference proteome</keyword>
<name>A0A5J6WWM9_9GAMM</name>
<dbReference type="NCBIfam" id="TIGR02432">
    <property type="entry name" value="lysidine_TilS_N"/>
    <property type="match status" value="1"/>
</dbReference>
<dbReference type="PANTHER" id="PTHR43033:SF1">
    <property type="entry name" value="TRNA(ILE)-LYSIDINE SYNTHASE-RELATED"/>
    <property type="match status" value="1"/>
</dbReference>
<feature type="domain" description="Lysidine-tRNA(Ile) synthetase C-terminal" evidence="9">
    <location>
        <begin position="365"/>
        <end position="433"/>
    </location>
</feature>
<keyword evidence="4 8" id="KW-0819">tRNA processing</keyword>
<dbReference type="SMART" id="SM00977">
    <property type="entry name" value="TilS_C"/>
    <property type="match status" value="1"/>
</dbReference>
<gene>
    <name evidence="8 10" type="primary">tilS</name>
    <name evidence="10" type="ORF">FE240_12220</name>
</gene>
<comment type="function">
    <text evidence="8">Ligates lysine onto the cytidine present at position 34 of the AUA codon-specific tRNA(Ile) that contains the anticodon CAU, in an ATP-dependent manner. Cytidine is converted to lysidine, thus changing the amino acid specificity of the tRNA from methionine to isoleucine.</text>
</comment>
<sequence>MTQPSPAATALHAALAEDTLAPLRLALSGGLDSCLLLHLLAAEPDWRRRLEAVHVHHGLSPHADEWAAFCVAQGAALGVPVRVERVQLCPGNGESLEAQARRARYGVLARHLPPGGVLLTAHHGDDQLETLLLAIKRGSGVRGLAGMGARQPFAGGVLVRPLLGFARAELAAQAGALGLTWVEDESNGDERFDRNFVRQQLAPPLRERWPAILQTAARSMSLCAEAAELLDELAQSDLAAIGEGERLPVAPLIPLSPARRANLLRHWLRERGATPPSREQLTLLWQEVAQARADANPSLCWDLWRCCRHQGALVVLPRDEQAAPLSWEAELEVGQWLTLPVGLGRLRLVPSPAGPLRAPQGGERLFLRFTVAPGCRLHPIGRAGSRRLKKLWQEYGVPSWQRGRVPLLHYDETPAAALGVFVCEGFAGSALGWEWQR</sequence>
<dbReference type="CDD" id="cd01992">
    <property type="entry name" value="TilS_N"/>
    <property type="match status" value="1"/>
</dbReference>
<organism evidence="10 11">
    <name type="scientific">Aeromonas simiae</name>
    <dbReference type="NCBI Taxonomy" id="218936"/>
    <lineage>
        <taxon>Bacteria</taxon>
        <taxon>Pseudomonadati</taxon>
        <taxon>Pseudomonadota</taxon>
        <taxon>Gammaproteobacteria</taxon>
        <taxon>Aeromonadales</taxon>
        <taxon>Aeromonadaceae</taxon>
        <taxon>Aeromonas</taxon>
    </lineage>
</organism>
<evidence type="ECO:0000259" key="9">
    <source>
        <dbReference type="SMART" id="SM00977"/>
    </source>
</evidence>
<evidence type="ECO:0000256" key="7">
    <source>
        <dbReference type="ARBA" id="ARBA00048539"/>
    </source>
</evidence>
<dbReference type="GO" id="GO:0032267">
    <property type="term" value="F:tRNA(Ile)-lysidine synthase activity"/>
    <property type="evidence" value="ECO:0007669"/>
    <property type="project" value="UniProtKB-EC"/>
</dbReference>
<dbReference type="EC" id="6.3.4.19" evidence="8"/>
<dbReference type="PANTHER" id="PTHR43033">
    <property type="entry name" value="TRNA(ILE)-LYSIDINE SYNTHASE-RELATED"/>
    <property type="match status" value="1"/>
</dbReference>
<dbReference type="SUPFAM" id="SSF52402">
    <property type="entry name" value="Adenine nucleotide alpha hydrolases-like"/>
    <property type="match status" value="1"/>
</dbReference>
<evidence type="ECO:0000256" key="1">
    <source>
        <dbReference type="ARBA" id="ARBA00004496"/>
    </source>
</evidence>
<dbReference type="GO" id="GO:0005524">
    <property type="term" value="F:ATP binding"/>
    <property type="evidence" value="ECO:0007669"/>
    <property type="project" value="UniProtKB-UniRule"/>
</dbReference>
<comment type="catalytic activity">
    <reaction evidence="7 8">
        <text>cytidine(34) in tRNA(Ile2) + L-lysine + ATP = lysidine(34) in tRNA(Ile2) + AMP + diphosphate + H(+)</text>
        <dbReference type="Rhea" id="RHEA:43744"/>
        <dbReference type="Rhea" id="RHEA-COMP:10625"/>
        <dbReference type="Rhea" id="RHEA-COMP:10670"/>
        <dbReference type="ChEBI" id="CHEBI:15378"/>
        <dbReference type="ChEBI" id="CHEBI:30616"/>
        <dbReference type="ChEBI" id="CHEBI:32551"/>
        <dbReference type="ChEBI" id="CHEBI:33019"/>
        <dbReference type="ChEBI" id="CHEBI:82748"/>
        <dbReference type="ChEBI" id="CHEBI:83665"/>
        <dbReference type="ChEBI" id="CHEBI:456215"/>
        <dbReference type="EC" id="6.3.4.19"/>
    </reaction>
</comment>
<dbReference type="InterPro" id="IPR015262">
    <property type="entry name" value="tRNA_Ile_lys_synt_subst-bd"/>
</dbReference>
<evidence type="ECO:0000256" key="2">
    <source>
        <dbReference type="ARBA" id="ARBA00022490"/>
    </source>
</evidence>
<comment type="subcellular location">
    <subcellularLocation>
        <location evidence="1 8">Cytoplasm</location>
    </subcellularLocation>
</comment>
<keyword evidence="3 8" id="KW-0436">Ligase</keyword>
<evidence type="ECO:0000256" key="8">
    <source>
        <dbReference type="HAMAP-Rule" id="MF_01161"/>
    </source>
</evidence>
<dbReference type="Proteomes" id="UP000594034">
    <property type="component" value="Chromosome"/>
</dbReference>
<dbReference type="Pfam" id="PF01171">
    <property type="entry name" value="ATP_bind_3"/>
    <property type="match status" value="1"/>
</dbReference>
<dbReference type="HAMAP" id="MF_01161">
    <property type="entry name" value="tRNA_Ile_lys_synt"/>
    <property type="match status" value="1"/>
</dbReference>
<evidence type="ECO:0000256" key="5">
    <source>
        <dbReference type="ARBA" id="ARBA00022741"/>
    </source>
</evidence>
<comment type="domain">
    <text evidence="8">The N-terminal region contains the highly conserved SGGXDS motif, predicted to be a P-loop motif involved in ATP binding.</text>
</comment>
<accession>A0A5J6WWM9</accession>
<keyword evidence="6 8" id="KW-0067">ATP-binding</keyword>
<dbReference type="InterPro" id="IPR014729">
    <property type="entry name" value="Rossmann-like_a/b/a_fold"/>
</dbReference>
<evidence type="ECO:0000313" key="11">
    <source>
        <dbReference type="Proteomes" id="UP000594034"/>
    </source>
</evidence>
<dbReference type="AlphaFoldDB" id="A0A5J6WWM9"/>
<dbReference type="SUPFAM" id="SSF82829">
    <property type="entry name" value="MesJ substrate recognition domain-like"/>
    <property type="match status" value="1"/>
</dbReference>
<dbReference type="Pfam" id="PF09179">
    <property type="entry name" value="TilS"/>
    <property type="match status" value="1"/>
</dbReference>
<dbReference type="RefSeq" id="WP_193001270.1">
    <property type="nucleotide sequence ID" value="NZ_CP040449.1"/>
</dbReference>
<proteinExistence type="inferred from homology"/>
<dbReference type="NCBIfam" id="TIGR02433">
    <property type="entry name" value="lysidine_TilS_C"/>
    <property type="match status" value="1"/>
</dbReference>
<dbReference type="Pfam" id="PF11734">
    <property type="entry name" value="TilS_C"/>
    <property type="match status" value="1"/>
</dbReference>
<evidence type="ECO:0000256" key="6">
    <source>
        <dbReference type="ARBA" id="ARBA00022840"/>
    </source>
</evidence>
<dbReference type="InterPro" id="IPR012795">
    <property type="entry name" value="tRNA_Ile_lys_synt_N"/>
</dbReference>
<dbReference type="GO" id="GO:0006400">
    <property type="term" value="P:tRNA modification"/>
    <property type="evidence" value="ECO:0007669"/>
    <property type="project" value="UniProtKB-UniRule"/>
</dbReference>
<reference evidence="10 11" key="1">
    <citation type="submission" date="2019-05" db="EMBL/GenBank/DDBJ databases">
        <title>OXA-830, a novel chromosomally encoded expanded-spectrum class D beta-lactamase in Aeromonas simiae.</title>
        <authorList>
            <person name="Zhou W."/>
            <person name="Chen Q."/>
        </authorList>
    </citation>
    <scope>NUCLEOTIDE SEQUENCE [LARGE SCALE GENOMIC DNA]</scope>
    <source>
        <strain evidence="10 11">A6</strain>
    </source>
</reference>
<protein>
    <recommendedName>
        <fullName evidence="8">tRNA(Ile)-lysidine synthase</fullName>
        <ecNumber evidence="8">6.3.4.19</ecNumber>
    </recommendedName>
    <alternativeName>
        <fullName evidence="8">tRNA(Ile)-2-lysyl-cytidine synthase</fullName>
    </alternativeName>
    <alternativeName>
        <fullName evidence="8">tRNA(Ile)-lysidine synthetase</fullName>
    </alternativeName>
</protein>
<dbReference type="EMBL" id="CP040449">
    <property type="protein sequence ID" value="QFI55382.1"/>
    <property type="molecule type" value="Genomic_DNA"/>
</dbReference>